<keyword evidence="1" id="KW-1133">Transmembrane helix</keyword>
<name>A0A660HNA9_ZIZJU</name>
<dbReference type="KEGG" id="pzi:CWO85_03505"/>
<feature type="transmembrane region" description="Helical" evidence="1">
    <location>
        <begin position="7"/>
        <end position="26"/>
    </location>
</feature>
<dbReference type="RefSeq" id="WP_121464226.1">
    <property type="nucleotide sequence ID" value="NZ_CP025121.1"/>
</dbReference>
<keyword evidence="1" id="KW-0812">Transmembrane</keyword>
<reference evidence="2 3" key="1">
    <citation type="journal article" date="2018" name="BMC Genomics">
        <title>Comparative genome analysis of jujube witches'-broom Phytoplasma, an obligate pathogen that causes jujube witches'-broom disease.</title>
        <authorList>
            <person name="Wang J."/>
            <person name="Song L."/>
            <person name="Jiao Q."/>
            <person name="Yang S."/>
            <person name="Gao R."/>
            <person name="Lu X."/>
            <person name="Zhou G."/>
        </authorList>
    </citation>
    <scope>NUCLEOTIDE SEQUENCE [LARGE SCALE GENOMIC DNA]</scope>
    <source>
        <strain evidence="2">Jwb-nky</strain>
    </source>
</reference>
<keyword evidence="1" id="KW-0472">Membrane</keyword>
<evidence type="ECO:0000256" key="1">
    <source>
        <dbReference type="SAM" id="Phobius"/>
    </source>
</evidence>
<keyword evidence="3" id="KW-1185">Reference proteome</keyword>
<dbReference type="AlphaFoldDB" id="A0A660HNA9"/>
<organism evidence="2 3">
    <name type="scientific">Ziziphus jujuba witches'-broom phytoplasma</name>
    <dbReference type="NCBI Taxonomy" id="135727"/>
    <lineage>
        <taxon>Bacteria</taxon>
        <taxon>Bacillati</taxon>
        <taxon>Mycoplasmatota</taxon>
        <taxon>Mollicutes</taxon>
        <taxon>Acholeplasmatales</taxon>
        <taxon>Acholeplasmataceae</taxon>
        <taxon>Candidatus Phytoplasma</taxon>
        <taxon>16SrV (Elm yellows group)</taxon>
    </lineage>
</organism>
<protein>
    <submittedName>
        <fullName evidence="2">Uncharacterized protein</fullName>
    </submittedName>
</protein>
<accession>A0A660HNA9</accession>
<proteinExistence type="predicted"/>
<dbReference type="EMBL" id="CP025121">
    <property type="protein sequence ID" value="AYJ01537.1"/>
    <property type="molecule type" value="Genomic_DNA"/>
</dbReference>
<gene>
    <name evidence="2" type="ORF">CWO85_03505</name>
</gene>
<dbReference type="Gene3D" id="3.10.105.10">
    <property type="entry name" value="Dipeptide-binding Protein, Domain 3"/>
    <property type="match status" value="1"/>
</dbReference>
<evidence type="ECO:0000313" key="2">
    <source>
        <dbReference type="EMBL" id="AYJ01537.1"/>
    </source>
</evidence>
<evidence type="ECO:0000313" key="3">
    <source>
        <dbReference type="Proteomes" id="UP000272462"/>
    </source>
</evidence>
<sequence>MKKFKSIYLVPIFLIFILIITIYFVYDYNNTKQKNSEKNKEEQNYTNKLSEELKQNIPDKGDMIFIELFTDENKNKDILPLMKQYKFRKSLYYVLNRQEITQNETNLKPLSLLFTKAFFQDNTKYFPKPFLPHNEDSMNIYKDLDLKNYGFNETKALQCLEEAWNNLNSEEKNKDYVLRFVIDKDVTDINFSIQEKIITQINNLFLKFLTNKDLDSNKLKIEITEKGTFDIRLSVASEIDEYNQEEYYFHFIRSIFHFKDDSKISINLSHIKQYLENKRNKGQTIENNLFGIRNVNDSNSSIHATNIEQINNLSIKYLQNENLVINSQGIFESEITDLWDTYDNNIRTLFPSLGLGPQSQQEESSEIKELKQKTFEEIFEKILCLLHEQMLNIPVCVHNIESTN</sequence>
<dbReference type="Proteomes" id="UP000272462">
    <property type="component" value="Chromosome"/>
</dbReference>